<reference evidence="2" key="1">
    <citation type="journal article" date="2020" name="G3 (Bethesda)">
        <title>High-Quality Assemblies for Three Invasive Social Wasps from the &lt;i&gt;Vespula&lt;/i&gt; Genus.</title>
        <authorList>
            <person name="Harrop T.W.R."/>
            <person name="Guhlin J."/>
            <person name="McLaughlin G.M."/>
            <person name="Permina E."/>
            <person name="Stockwell P."/>
            <person name="Gilligan J."/>
            <person name="Le Lec M.F."/>
            <person name="Gruber M.A.M."/>
            <person name="Quinn O."/>
            <person name="Lovegrove M."/>
            <person name="Duncan E.J."/>
            <person name="Remnant E.J."/>
            <person name="Van Eeckhoven J."/>
            <person name="Graham B."/>
            <person name="Knapp R.A."/>
            <person name="Langford K.W."/>
            <person name="Kronenberg Z."/>
            <person name="Press M.O."/>
            <person name="Eacker S.M."/>
            <person name="Wilson-Rankin E.E."/>
            <person name="Purcell J."/>
            <person name="Lester P.J."/>
            <person name="Dearden P.K."/>
        </authorList>
    </citation>
    <scope>NUCLEOTIDE SEQUENCE</scope>
    <source>
        <strain evidence="2">Volc-1</strain>
    </source>
</reference>
<gene>
    <name evidence="2" type="ORF">H0235_000135</name>
</gene>
<proteinExistence type="predicted"/>
<organism evidence="2 3">
    <name type="scientific">Vespula pensylvanica</name>
    <name type="common">Western yellow jacket</name>
    <name type="synonym">Wasp</name>
    <dbReference type="NCBI Taxonomy" id="30213"/>
    <lineage>
        <taxon>Eukaryota</taxon>
        <taxon>Metazoa</taxon>
        <taxon>Ecdysozoa</taxon>
        <taxon>Arthropoda</taxon>
        <taxon>Hexapoda</taxon>
        <taxon>Insecta</taxon>
        <taxon>Pterygota</taxon>
        <taxon>Neoptera</taxon>
        <taxon>Endopterygota</taxon>
        <taxon>Hymenoptera</taxon>
        <taxon>Apocrita</taxon>
        <taxon>Aculeata</taxon>
        <taxon>Vespoidea</taxon>
        <taxon>Vespidae</taxon>
        <taxon>Vespinae</taxon>
        <taxon>Vespula</taxon>
    </lineage>
</organism>
<comment type="caution">
    <text evidence="2">The sequence shown here is derived from an EMBL/GenBank/DDBJ whole genome shotgun (WGS) entry which is preliminary data.</text>
</comment>
<evidence type="ECO:0000256" key="1">
    <source>
        <dbReference type="SAM" id="MobiDB-lite"/>
    </source>
</evidence>
<keyword evidence="3" id="KW-1185">Reference proteome</keyword>
<sequence>MGSIKMFRIKGSGLDRHFDELCIRALRITRVVPRHEPGNDQRIGIVPPTRRESKGSSSDGNFVHPDRRFLLNNSRTTLIMPTCKGVPRYTLLLKRRRVDGPASAFPLTQTLLNIYGRRSSRPDVPGPIDENQKTRYNAGGVEEQLPPPPSPPQVKEGSQLDGVPRPNSVERILHPDATTQHILTTHETLNKSMKQCHETKLKFSRFSPRPQWHRYHDKEDFYYFYTILPSPTHVDKIVQPRLCSSANTNCIPPVVISNSSSSSSSSSNNSSSSKTGNSSSSLYHDNSYYDM</sequence>
<dbReference type="AlphaFoldDB" id="A0A834PDJ2"/>
<evidence type="ECO:0000313" key="2">
    <source>
        <dbReference type="EMBL" id="KAF7437744.1"/>
    </source>
</evidence>
<protein>
    <submittedName>
        <fullName evidence="2">Uncharacterized protein</fullName>
    </submittedName>
</protein>
<feature type="region of interest" description="Disordered" evidence="1">
    <location>
        <begin position="38"/>
        <end position="64"/>
    </location>
</feature>
<feature type="region of interest" description="Disordered" evidence="1">
    <location>
        <begin position="257"/>
        <end position="291"/>
    </location>
</feature>
<accession>A0A834PDJ2</accession>
<dbReference type="Proteomes" id="UP000600918">
    <property type="component" value="Unassembled WGS sequence"/>
</dbReference>
<feature type="region of interest" description="Disordered" evidence="1">
    <location>
        <begin position="139"/>
        <end position="169"/>
    </location>
</feature>
<feature type="compositionally biased region" description="Low complexity" evidence="1">
    <location>
        <begin position="257"/>
        <end position="281"/>
    </location>
</feature>
<name>A0A834PDJ2_VESPE</name>
<evidence type="ECO:0000313" key="3">
    <source>
        <dbReference type="Proteomes" id="UP000600918"/>
    </source>
</evidence>
<dbReference type="EMBL" id="JACSDY010000001">
    <property type="protein sequence ID" value="KAF7437744.1"/>
    <property type="molecule type" value="Genomic_DNA"/>
</dbReference>